<sequence length="352" mass="39169">MHRNRSRIAQTSEWPAVQLRDAGCAAARGEEDHDEGRWRLAHAELRLISTLPYSNHRIPVAGVAELMTDTADMAANLRAQYASALKRFTASSKAFEVVGSAPVEPLSVTPKVLYVLDSSFNPPTLAHLRIASSALAENPGPSSRLLLLLATQNADKPSKPALFEDRLVMMDLFARDLRSSLQASAGTSTPDTLPQVDIGLTKKPYFIDKAAEIETSGVYPRSLEQVHLVGYDTLIRIFNPKYYPPTHTLQPLEPFLTQHRLRVTMRPDDEWGGREEQEDYLRHLAQGGRESEGAKKEWAQRIQLVEGKAKDDQVVSSTKARHAAKSQPNDLDLLVTANVRDYIVSHGLYKED</sequence>
<evidence type="ECO:0000256" key="8">
    <source>
        <dbReference type="ARBA" id="ARBA00049001"/>
    </source>
</evidence>
<keyword evidence="4 9" id="KW-0548">Nucleotidyltransferase</keyword>
<dbReference type="PANTHER" id="PTHR31285">
    <property type="entry name" value="NICOTINAMIDE MONONUCLEOTIDE ADENYLYLTRANSFERASE"/>
    <property type="match status" value="1"/>
</dbReference>
<dbReference type="InterPro" id="IPR005248">
    <property type="entry name" value="NadD/NMNAT"/>
</dbReference>
<protein>
    <submittedName>
        <fullName evidence="9">Cytidylyltransferase, putative</fullName>
    </submittedName>
</protein>
<evidence type="ECO:0000256" key="5">
    <source>
        <dbReference type="ARBA" id="ARBA00022741"/>
    </source>
</evidence>
<dbReference type="EMBL" id="BAUL01000051">
    <property type="protein sequence ID" value="GAD93221.1"/>
    <property type="molecule type" value="Genomic_DNA"/>
</dbReference>
<dbReference type="UniPathway" id="UPA00253">
    <property type="reaction ID" value="UER00600"/>
</dbReference>
<dbReference type="GO" id="GO:0005524">
    <property type="term" value="F:ATP binding"/>
    <property type="evidence" value="ECO:0007669"/>
    <property type="project" value="UniProtKB-KW"/>
</dbReference>
<keyword evidence="2" id="KW-0662">Pyridine nucleotide biosynthesis</keyword>
<dbReference type="GO" id="GO:0005634">
    <property type="term" value="C:nucleus"/>
    <property type="evidence" value="ECO:0007669"/>
    <property type="project" value="TreeGrafter"/>
</dbReference>
<gene>
    <name evidence="9" type="ORF">PVAR5_1828</name>
</gene>
<dbReference type="OrthoDB" id="5591297at2759"/>
<evidence type="ECO:0000256" key="4">
    <source>
        <dbReference type="ARBA" id="ARBA00022695"/>
    </source>
</evidence>
<dbReference type="Proteomes" id="UP000018001">
    <property type="component" value="Unassembled WGS sequence"/>
</dbReference>
<keyword evidence="10" id="KW-1185">Reference proteome</keyword>
<dbReference type="GO" id="GO:0005737">
    <property type="term" value="C:cytoplasm"/>
    <property type="evidence" value="ECO:0007669"/>
    <property type="project" value="TreeGrafter"/>
</dbReference>
<evidence type="ECO:0000313" key="10">
    <source>
        <dbReference type="Proteomes" id="UP000018001"/>
    </source>
</evidence>
<evidence type="ECO:0000256" key="6">
    <source>
        <dbReference type="ARBA" id="ARBA00022840"/>
    </source>
</evidence>
<keyword evidence="7" id="KW-0520">NAD</keyword>
<evidence type="ECO:0000256" key="7">
    <source>
        <dbReference type="ARBA" id="ARBA00023027"/>
    </source>
</evidence>
<keyword evidence="6" id="KW-0067">ATP-binding</keyword>
<dbReference type="eggNOG" id="ENOG502S55N">
    <property type="taxonomic scope" value="Eukaryota"/>
</dbReference>
<reference evidence="10" key="1">
    <citation type="journal article" date="2014" name="Genome Announc.">
        <title>Draft genome sequence of the formaldehyde-resistant fungus Byssochlamys spectabilis No. 5 (anamorph Paecilomyces variotii No. 5) (NBRC109023).</title>
        <authorList>
            <person name="Oka T."/>
            <person name="Ekino K."/>
            <person name="Fukuda K."/>
            <person name="Nomura Y."/>
        </authorList>
    </citation>
    <scope>NUCLEOTIDE SEQUENCE [LARGE SCALE GENOMIC DNA]</scope>
    <source>
        <strain evidence="10">No. 5 / NBRC 109023</strain>
    </source>
</reference>
<dbReference type="InParanoid" id="V5FU40"/>
<dbReference type="HOGENOM" id="CLU_032651_0_0_1"/>
<proteinExistence type="predicted"/>
<dbReference type="GO" id="GO:0016887">
    <property type="term" value="F:ATP hydrolysis activity"/>
    <property type="evidence" value="ECO:0007669"/>
    <property type="project" value="TreeGrafter"/>
</dbReference>
<evidence type="ECO:0000256" key="2">
    <source>
        <dbReference type="ARBA" id="ARBA00022642"/>
    </source>
</evidence>
<keyword evidence="5" id="KW-0547">Nucleotide-binding</keyword>
<organism evidence="9 10">
    <name type="scientific">Byssochlamys spectabilis (strain No. 5 / NBRC 109023)</name>
    <name type="common">Paecilomyces variotii</name>
    <dbReference type="NCBI Taxonomy" id="1356009"/>
    <lineage>
        <taxon>Eukaryota</taxon>
        <taxon>Fungi</taxon>
        <taxon>Dikarya</taxon>
        <taxon>Ascomycota</taxon>
        <taxon>Pezizomycotina</taxon>
        <taxon>Eurotiomycetes</taxon>
        <taxon>Eurotiomycetidae</taxon>
        <taxon>Eurotiales</taxon>
        <taxon>Thermoascaceae</taxon>
        <taxon>Paecilomyces</taxon>
    </lineage>
</organism>
<dbReference type="SUPFAM" id="SSF52374">
    <property type="entry name" value="Nucleotidylyl transferase"/>
    <property type="match status" value="1"/>
</dbReference>
<name>V5FU40_BYSSN</name>
<dbReference type="AlphaFoldDB" id="V5FU40"/>
<evidence type="ECO:0000313" key="9">
    <source>
        <dbReference type="EMBL" id="GAD93221.1"/>
    </source>
</evidence>
<evidence type="ECO:0000256" key="1">
    <source>
        <dbReference type="ARBA" id="ARBA00004790"/>
    </source>
</evidence>
<dbReference type="FunCoup" id="V5FU40">
    <property type="interactions" value="44"/>
</dbReference>
<keyword evidence="3 9" id="KW-0808">Transferase</keyword>
<dbReference type="Gene3D" id="3.40.50.620">
    <property type="entry name" value="HUPs"/>
    <property type="match status" value="1"/>
</dbReference>
<dbReference type="CDD" id="cd02165">
    <property type="entry name" value="NMNAT"/>
    <property type="match status" value="1"/>
</dbReference>
<dbReference type="InterPro" id="IPR014729">
    <property type="entry name" value="Rossmann-like_a/b/a_fold"/>
</dbReference>
<dbReference type="GO" id="GO:0000309">
    <property type="term" value="F:nicotinamide-nucleotide adenylyltransferase activity"/>
    <property type="evidence" value="ECO:0007669"/>
    <property type="project" value="UniProtKB-EC"/>
</dbReference>
<dbReference type="PANTHER" id="PTHR31285:SF0">
    <property type="entry name" value="NICOTINAMIDE MONONUCLEOTIDE ADENYLYLTRANSFERASE"/>
    <property type="match status" value="1"/>
</dbReference>
<comment type="caution">
    <text evidence="9">The sequence shown here is derived from an EMBL/GenBank/DDBJ whole genome shotgun (WGS) entry which is preliminary data.</text>
</comment>
<evidence type="ECO:0000256" key="3">
    <source>
        <dbReference type="ARBA" id="ARBA00022679"/>
    </source>
</evidence>
<dbReference type="GO" id="GO:0009435">
    <property type="term" value="P:NAD+ biosynthetic process"/>
    <property type="evidence" value="ECO:0007669"/>
    <property type="project" value="UniProtKB-UniPathway"/>
</dbReference>
<comment type="catalytic activity">
    <reaction evidence="8">
        <text>beta-nicotinamide D-ribonucleotide + ATP + H(+) = diphosphate + NAD(+)</text>
        <dbReference type="Rhea" id="RHEA:21360"/>
        <dbReference type="ChEBI" id="CHEBI:14649"/>
        <dbReference type="ChEBI" id="CHEBI:15378"/>
        <dbReference type="ChEBI" id="CHEBI:30616"/>
        <dbReference type="ChEBI" id="CHEBI:33019"/>
        <dbReference type="ChEBI" id="CHEBI:57540"/>
        <dbReference type="EC" id="2.7.7.1"/>
    </reaction>
</comment>
<comment type="pathway">
    <text evidence="1">Cofactor biosynthesis; NAD(+) biosynthesis.</text>
</comment>
<accession>V5FU40</accession>